<proteinExistence type="predicted"/>
<dbReference type="AlphaFoldDB" id="A0A540WD09"/>
<dbReference type="InterPro" id="IPR008979">
    <property type="entry name" value="Galactose-bd-like_sf"/>
</dbReference>
<dbReference type="InterPro" id="IPR008928">
    <property type="entry name" value="6-hairpin_glycosidase_sf"/>
</dbReference>
<dbReference type="EMBL" id="VIGB01000003">
    <property type="protein sequence ID" value="TQF06903.1"/>
    <property type="molecule type" value="Genomic_DNA"/>
</dbReference>
<dbReference type="Gene3D" id="2.80.10.50">
    <property type="match status" value="1"/>
</dbReference>
<dbReference type="GO" id="GO:0005975">
    <property type="term" value="P:carbohydrate metabolic process"/>
    <property type="evidence" value="ECO:0007669"/>
    <property type="project" value="InterPro"/>
</dbReference>
<comment type="caution">
    <text evidence="3">The sequence shown here is derived from an EMBL/GenBank/DDBJ whole genome shotgun (WGS) entry which is preliminary data.</text>
</comment>
<dbReference type="OrthoDB" id="9025980at2"/>
<name>A0A540WD09_9ACTN</name>
<dbReference type="InterPro" id="IPR012341">
    <property type="entry name" value="6hp_glycosidase-like_sf"/>
</dbReference>
<keyword evidence="1" id="KW-0732">Signal</keyword>
<dbReference type="SUPFAM" id="SSF50370">
    <property type="entry name" value="Ricin B-like lectins"/>
    <property type="match status" value="1"/>
</dbReference>
<dbReference type="PROSITE" id="PS50231">
    <property type="entry name" value="RICIN_B_LECTIN"/>
    <property type="match status" value="1"/>
</dbReference>
<dbReference type="GO" id="GO:0030246">
    <property type="term" value="F:carbohydrate binding"/>
    <property type="evidence" value="ECO:0007669"/>
    <property type="project" value="InterPro"/>
</dbReference>
<organism evidence="3 4">
    <name type="scientific">Kitasatospora acidiphila</name>
    <dbReference type="NCBI Taxonomy" id="2567942"/>
    <lineage>
        <taxon>Bacteria</taxon>
        <taxon>Bacillati</taxon>
        <taxon>Actinomycetota</taxon>
        <taxon>Actinomycetes</taxon>
        <taxon>Kitasatosporales</taxon>
        <taxon>Streptomycetaceae</taxon>
        <taxon>Kitasatospora</taxon>
    </lineage>
</organism>
<feature type="signal peptide" evidence="1">
    <location>
        <begin position="1"/>
        <end position="37"/>
    </location>
</feature>
<gene>
    <name evidence="3" type="ORF">E6W39_37825</name>
</gene>
<evidence type="ECO:0000259" key="2">
    <source>
        <dbReference type="PROSITE" id="PS51175"/>
    </source>
</evidence>
<dbReference type="Pfam" id="PF00652">
    <property type="entry name" value="Ricin_B_lectin"/>
    <property type="match status" value="1"/>
</dbReference>
<dbReference type="Proteomes" id="UP000319103">
    <property type="component" value="Unassembled WGS sequence"/>
</dbReference>
<dbReference type="Gene3D" id="1.50.10.10">
    <property type="match status" value="1"/>
</dbReference>
<evidence type="ECO:0000256" key="1">
    <source>
        <dbReference type="SAM" id="SignalP"/>
    </source>
</evidence>
<evidence type="ECO:0000313" key="4">
    <source>
        <dbReference type="Proteomes" id="UP000319103"/>
    </source>
</evidence>
<accession>A0A540WD09</accession>
<dbReference type="PROSITE" id="PS51175">
    <property type="entry name" value="CBM6"/>
    <property type="match status" value="1"/>
</dbReference>
<evidence type="ECO:0000313" key="3">
    <source>
        <dbReference type="EMBL" id="TQF06903.1"/>
    </source>
</evidence>
<dbReference type="Gene3D" id="2.60.120.260">
    <property type="entry name" value="Galactose-binding domain-like"/>
    <property type="match status" value="1"/>
</dbReference>
<dbReference type="InterPro" id="IPR005084">
    <property type="entry name" value="CBM6"/>
</dbReference>
<dbReference type="CDD" id="cd00161">
    <property type="entry name" value="beta-trefoil_Ricin-like"/>
    <property type="match status" value="1"/>
</dbReference>
<dbReference type="RefSeq" id="WP_141637309.1">
    <property type="nucleotide sequence ID" value="NZ_VIGB01000003.1"/>
</dbReference>
<dbReference type="InterPro" id="IPR000772">
    <property type="entry name" value="Ricin_B_lectin"/>
</dbReference>
<dbReference type="SUPFAM" id="SSF49785">
    <property type="entry name" value="Galactose-binding domain-like"/>
    <property type="match status" value="1"/>
</dbReference>
<reference evidence="3 4" key="1">
    <citation type="submission" date="2019-06" db="EMBL/GenBank/DDBJ databases">
        <title>Description of Kitasatospora acidophila sp. nov. isolated from pine grove soil, and reclassification of Streptomyces novaecaesareae to Kitasatospora novaeceasareae comb. nov.</title>
        <authorList>
            <person name="Kim M.J."/>
        </authorList>
    </citation>
    <scope>NUCLEOTIDE SEQUENCE [LARGE SCALE GENOMIC DNA]</scope>
    <source>
        <strain evidence="3 4">MMS16-CNU292</strain>
    </source>
</reference>
<feature type="chain" id="PRO_5021908521" description="CBM6 domain-containing protein" evidence="1">
    <location>
        <begin position="38"/>
        <end position="804"/>
    </location>
</feature>
<keyword evidence="4" id="KW-1185">Reference proteome</keyword>
<dbReference type="SMART" id="SM00458">
    <property type="entry name" value="RICIN"/>
    <property type="match status" value="1"/>
</dbReference>
<dbReference type="SUPFAM" id="SSF48208">
    <property type="entry name" value="Six-hairpin glycosidases"/>
    <property type="match status" value="1"/>
</dbReference>
<dbReference type="InterPro" id="IPR035992">
    <property type="entry name" value="Ricin_B-like_lectins"/>
</dbReference>
<sequence length="804" mass="84047">MPHRTRSRFRHRIHAHLGLVSLAAGAVSLIPAGQAGAATSDAVVSGSSYFLASTATGQCLGGQWAATAAGTPVVQQPCQDLLSQRWQLTANGQGGWTIADRAASNACLSVPGTASGAALVENACDGSAGEQFTLQTAGDGSTVIHPQSPALCLDLPNGSATPNTQIQQWSCNGGSNQEWLLTRADPLQFANPGFEQGSSGWTFTAHSGTAGNNPHLGSTAAYLDAGTGYQVSQRITAPQDGSYDVSAWIATGAAGGSFSVQVNGSTAATLTLPSQSTYAKYTLPRVQVHAGDAVTVAIGSAPTGWVNVDDISVARSAPNNPQLSSDNATLAALFDWAKTKANSFASQPGSTGPINADENNSGGAGQGVYSNTYWAGYPFRSDFYSRDFAHQLAGAHLLGLDADNKTMLKSFAASATAGQNYDPYWSVNFDAKTPGSIDYHSPTDFVRELPAPFELAQKVNDAYQWTGDSDYLNDPTLSSYVANTTGPFIAGHTGPLNNNGVPIAEASSGDIFQGVASYNENGATLAESGDSIGSQYQAYLAAAALATAKGNTADATKYTNLATQLKTYYNNAWSGNPRNWNTVVRAYDTSGTAYTDWGKENSWFMPLKGIMNSGYRETNYLNFIDGQASGTGAPSNLEADTYLPDVFFAHNMSATGWKWMQYIYNNINNQHSGGFLNSDYPEVSFTLLSQTVQGLMGVQPNAAANALTTHAQLPGDIGYLQLTSIPVGSHTVSLRHDGLTKSTLTNTSGTGALTWTAQFTGGHSGITVNGVAQSVQTTTVDGNTYSYATVTVPAGQTAVVQVTG</sequence>
<protein>
    <recommendedName>
        <fullName evidence="2">CBM6 domain-containing protein</fullName>
    </recommendedName>
</protein>
<feature type="domain" description="CBM6" evidence="2">
    <location>
        <begin position="185"/>
        <end position="314"/>
    </location>
</feature>